<keyword evidence="6" id="KW-0695">RNA-directed DNA polymerase</keyword>
<accession>A0A8T2G1P8</accession>
<feature type="compositionally biased region" description="Polar residues" evidence="7">
    <location>
        <begin position="29"/>
        <end position="51"/>
    </location>
</feature>
<dbReference type="PANTHER" id="PTHR37984">
    <property type="entry name" value="PROTEIN CBG26694"/>
    <property type="match status" value="1"/>
</dbReference>
<keyword evidence="2" id="KW-0548">Nucleotidyltransferase</keyword>
<keyword evidence="4" id="KW-0255">Endonuclease</keyword>
<evidence type="ECO:0000256" key="3">
    <source>
        <dbReference type="ARBA" id="ARBA00022722"/>
    </source>
</evidence>
<organism evidence="9 10">
    <name type="scientific">Arabidopsis suecica</name>
    <name type="common">Swedish thale-cress</name>
    <name type="synonym">Cardaminopsis suecica</name>
    <dbReference type="NCBI Taxonomy" id="45249"/>
    <lineage>
        <taxon>Eukaryota</taxon>
        <taxon>Viridiplantae</taxon>
        <taxon>Streptophyta</taxon>
        <taxon>Embryophyta</taxon>
        <taxon>Tracheophyta</taxon>
        <taxon>Spermatophyta</taxon>
        <taxon>Magnoliopsida</taxon>
        <taxon>eudicotyledons</taxon>
        <taxon>Gunneridae</taxon>
        <taxon>Pentapetalae</taxon>
        <taxon>rosids</taxon>
        <taxon>malvids</taxon>
        <taxon>Brassicales</taxon>
        <taxon>Brassicaceae</taxon>
        <taxon>Camelineae</taxon>
        <taxon>Arabidopsis</taxon>
    </lineage>
</organism>
<dbReference type="CDD" id="cd09274">
    <property type="entry name" value="RNase_HI_RT_Ty3"/>
    <property type="match status" value="1"/>
</dbReference>
<dbReference type="PANTHER" id="PTHR37984:SF5">
    <property type="entry name" value="PROTEIN NYNRIN-LIKE"/>
    <property type="match status" value="1"/>
</dbReference>
<dbReference type="Pfam" id="PF17917">
    <property type="entry name" value="RT_RNaseH"/>
    <property type="match status" value="1"/>
</dbReference>
<dbReference type="InterPro" id="IPR041373">
    <property type="entry name" value="RT_RNaseH"/>
</dbReference>
<sequence>MNESKIAGIKGFPNQRFDHQQGYKDSYGNGPTSYTQNSQFQQPLQNSNSQQRILERPIHRWNESSLTTSWHSASMESEYELVKIEESDNFAVAEAVSNDTNPWCRSTPSHIYETSGCDEAESTKLDIDLQNHSKHIDSVDRHLLGVDRHQYQPEEVSTFDGAESTEIDRAGSIPYSTQVSIDTTTRVDRHTFLVEEESSPIATFQVGITAVSPSTTVTSRNAPLILHPPPKRLRYSSPPPKPPDIINKTLKFPKTILRLSKPRVSRRALVLSVDDYAGKRSIPPILEFHPADAPLFLDRPNTLIASTPVLTFTNFLGQVSDWSVQAMLIPVVCKHDHKDIRTSSSTTASTASLVVDEQELPNNIGAGDFPHNHNLRHGIIPSPVQNNNFEIKSGLIAMVQGNKFHSLPMEDPVDHLDEQSPSVRKDATQGSVTTWDDCKKAFLAKFSLTPEPPDSGMIYPDSHSRMLKPSVKHGSGSKAIRPNALITGSKKLQDVEEGWELVENLAQWEDNYNEDYDRIIRTSSYSNEKHRRDMKAMNDKLGNYNDINIKVEALTSKIRYIEGQIGSTSAPKFTGPSRKSMQNSKEYAHAITLRTDYGEKAIEEPILDQPTRQLAPTASPLVEEPDPNQYVKDIIIERIKEVQRMVVLSHECSAIIEQKITLKKLGDPGSFTLPCSLVPLPFNRCLCDLGASVSLMPLSVAKRLGFSKYKACNISLILADRSITIPHDCPPNPLDQALDHNLPCEADLTSGDWYELKAPKVEVKPLPKGLRVLKRCEEINLVLNWEKCHFMVREGIVLGHRISEKGIEVDKAKVDVIMQLQPPKTVKDIKSFLGHEGFYRRFIKDFSKLARPLIRLLCKEAKFIFDEEYYVVEAVLEQKIDKKLHVIYYASRTMDDTQVRYATTEKELLAVVFPFEKFKSYLVGSKFDMEIVDKKGIENGVADHLSRMRIEDEVPIDESMPEEQLMAIRQLNESAQIKKSLDQVCAAEDKLPWYVDHVNYLVGGEEPPNLSSYEKKNFFKDINHFYWDEPYLYILCLWWPTIFKDAQEFVSKCDSCQRRGNISRRNEMPQNPILEVEIFNVWGIDFMGPFPSSYGNKYILVAVDYVSKWVEAIASPTNDARVVLKLFKTVIFPRFGVPRVGISEGGKHFINKVFENLLKKHGLEHKVATPYHPQTSGHGEISDRKTPIGTTPFTLLYGKSCHLHVDLEYKAMWATKLWNFDIKTAEEKRLIQLNDLNKIRLEAYENSKIYKERTKSFHDKNIISRDFRVGDQLLLFNSRLRLFPGKLKSRWSGPFSVTVVRPYGVITLAGKNGDFTVNGQRLKKLMQVTTSLYPEYTRPRCWPPRSR</sequence>
<dbReference type="PROSITE" id="PS50994">
    <property type="entry name" value="INTEGRASE"/>
    <property type="match status" value="1"/>
</dbReference>
<evidence type="ECO:0000313" key="9">
    <source>
        <dbReference type="EMBL" id="KAG7640670.1"/>
    </source>
</evidence>
<evidence type="ECO:0000259" key="8">
    <source>
        <dbReference type="PROSITE" id="PS50994"/>
    </source>
</evidence>
<evidence type="ECO:0000256" key="5">
    <source>
        <dbReference type="ARBA" id="ARBA00022801"/>
    </source>
</evidence>
<gene>
    <name evidence="9" type="ORF">ISN44_As02g005640</name>
</gene>
<evidence type="ECO:0000313" key="10">
    <source>
        <dbReference type="Proteomes" id="UP000694251"/>
    </source>
</evidence>
<keyword evidence="5" id="KW-0378">Hydrolase</keyword>
<feature type="domain" description="Integrase catalytic" evidence="8">
    <location>
        <begin position="1068"/>
        <end position="1180"/>
    </location>
</feature>
<dbReference type="Pfam" id="PF00665">
    <property type="entry name" value="rve"/>
    <property type="match status" value="1"/>
</dbReference>
<protein>
    <submittedName>
        <fullName evidence="9">Ribonuclease H-like superfamily</fullName>
    </submittedName>
</protein>
<dbReference type="InterPro" id="IPR001584">
    <property type="entry name" value="Integrase_cat-core"/>
</dbReference>
<evidence type="ECO:0000256" key="1">
    <source>
        <dbReference type="ARBA" id="ARBA00022679"/>
    </source>
</evidence>
<evidence type="ECO:0000256" key="4">
    <source>
        <dbReference type="ARBA" id="ARBA00022759"/>
    </source>
</evidence>
<dbReference type="GO" id="GO:0004519">
    <property type="term" value="F:endonuclease activity"/>
    <property type="evidence" value="ECO:0007669"/>
    <property type="project" value="UniProtKB-KW"/>
</dbReference>
<dbReference type="EMBL" id="JAEFBJ010000002">
    <property type="protein sequence ID" value="KAG7640670.1"/>
    <property type="molecule type" value="Genomic_DNA"/>
</dbReference>
<evidence type="ECO:0000256" key="2">
    <source>
        <dbReference type="ARBA" id="ARBA00022695"/>
    </source>
</evidence>
<dbReference type="GO" id="GO:0003964">
    <property type="term" value="F:RNA-directed DNA polymerase activity"/>
    <property type="evidence" value="ECO:0007669"/>
    <property type="project" value="UniProtKB-KW"/>
</dbReference>
<dbReference type="GO" id="GO:0015074">
    <property type="term" value="P:DNA integration"/>
    <property type="evidence" value="ECO:0007669"/>
    <property type="project" value="InterPro"/>
</dbReference>
<feature type="region of interest" description="Disordered" evidence="7">
    <location>
        <begin position="1"/>
        <end position="51"/>
    </location>
</feature>
<dbReference type="GO" id="GO:0016787">
    <property type="term" value="F:hydrolase activity"/>
    <property type="evidence" value="ECO:0007669"/>
    <property type="project" value="UniProtKB-KW"/>
</dbReference>
<keyword evidence="10" id="KW-1185">Reference proteome</keyword>
<dbReference type="Proteomes" id="UP000694251">
    <property type="component" value="Chromosome 2"/>
</dbReference>
<name>A0A8T2G1P8_ARASU</name>
<evidence type="ECO:0000256" key="7">
    <source>
        <dbReference type="SAM" id="MobiDB-lite"/>
    </source>
</evidence>
<evidence type="ECO:0000256" key="6">
    <source>
        <dbReference type="ARBA" id="ARBA00022918"/>
    </source>
</evidence>
<comment type="caution">
    <text evidence="9">The sequence shown here is derived from an EMBL/GenBank/DDBJ whole genome shotgun (WGS) entry which is preliminary data.</text>
</comment>
<proteinExistence type="predicted"/>
<keyword evidence="3" id="KW-0540">Nuclease</keyword>
<keyword evidence="1" id="KW-0808">Transferase</keyword>
<reference evidence="9 10" key="1">
    <citation type="submission" date="2020-12" db="EMBL/GenBank/DDBJ databases">
        <title>Concerted genomic and epigenomic changes stabilize Arabidopsis allopolyploids.</title>
        <authorList>
            <person name="Chen Z."/>
        </authorList>
    </citation>
    <scope>NUCLEOTIDE SEQUENCE [LARGE SCALE GENOMIC DNA]</scope>
    <source>
        <strain evidence="9">As9502</strain>
        <tissue evidence="9">Leaf</tissue>
    </source>
</reference>
<dbReference type="OrthoDB" id="10055717at2759"/>
<dbReference type="InterPro" id="IPR050951">
    <property type="entry name" value="Retrovirus_Pol_polyprotein"/>
</dbReference>